<accession>A0A318S9G6</accession>
<gene>
    <name evidence="3" type="ORF">DES52_102144</name>
</gene>
<keyword evidence="4" id="KW-1185">Reference proteome</keyword>
<evidence type="ECO:0000256" key="2">
    <source>
        <dbReference type="SAM" id="SignalP"/>
    </source>
</evidence>
<proteinExistence type="predicted"/>
<sequence>MRAFLLPLTLIVGLSSTALAREPYVPCDLAVKLDYATYLPIAAANLGGWSEASEDDAAGHYADCQAAALSASLQKSPNLRARLAKLRTLLRQLSSQESGLASMLAGGGTRYFHAIPRSYVDIEGFLKSLAALASDSYGGLNASGGSKRLGDLTASFDARLRTLRARKPSGTLKLVNASLADYRKAIDDYEKTYKAIRSLLGRKADIATLAAYEFVTNRSLLQDVMSE</sequence>
<feature type="chain" id="PRO_5016275984" evidence="2">
    <location>
        <begin position="21"/>
        <end position="227"/>
    </location>
</feature>
<keyword evidence="2" id="KW-0732">Signal</keyword>
<evidence type="ECO:0000313" key="4">
    <source>
        <dbReference type="Proteomes" id="UP000248326"/>
    </source>
</evidence>
<dbReference type="AlphaFoldDB" id="A0A318S9G6"/>
<organism evidence="3 4">
    <name type="scientific">Deinococcus yavapaiensis KR-236</name>
    <dbReference type="NCBI Taxonomy" id="694435"/>
    <lineage>
        <taxon>Bacteria</taxon>
        <taxon>Thermotogati</taxon>
        <taxon>Deinococcota</taxon>
        <taxon>Deinococci</taxon>
        <taxon>Deinococcales</taxon>
        <taxon>Deinococcaceae</taxon>
        <taxon>Deinococcus</taxon>
    </lineage>
</organism>
<reference evidence="3 4" key="1">
    <citation type="submission" date="2018-06" db="EMBL/GenBank/DDBJ databases">
        <title>Genomic Encyclopedia of Type Strains, Phase IV (KMG-IV): sequencing the most valuable type-strain genomes for metagenomic binning, comparative biology and taxonomic classification.</title>
        <authorList>
            <person name="Goeker M."/>
        </authorList>
    </citation>
    <scope>NUCLEOTIDE SEQUENCE [LARGE SCALE GENOMIC DNA]</scope>
    <source>
        <strain evidence="3 4">DSM 18048</strain>
    </source>
</reference>
<evidence type="ECO:0000256" key="1">
    <source>
        <dbReference type="SAM" id="Coils"/>
    </source>
</evidence>
<dbReference type="EMBL" id="QJSX01000002">
    <property type="protein sequence ID" value="PYE55780.1"/>
    <property type="molecule type" value="Genomic_DNA"/>
</dbReference>
<name>A0A318S9G6_9DEIO</name>
<protein>
    <submittedName>
        <fullName evidence="3">Uncharacterized protein</fullName>
    </submittedName>
</protein>
<dbReference type="OrthoDB" id="66168at2"/>
<comment type="caution">
    <text evidence="3">The sequence shown here is derived from an EMBL/GenBank/DDBJ whole genome shotgun (WGS) entry which is preliminary data.</text>
</comment>
<dbReference type="RefSeq" id="WP_146237175.1">
    <property type="nucleotide sequence ID" value="NZ_QJSX01000002.1"/>
</dbReference>
<feature type="signal peptide" evidence="2">
    <location>
        <begin position="1"/>
        <end position="20"/>
    </location>
</feature>
<dbReference type="Proteomes" id="UP000248326">
    <property type="component" value="Unassembled WGS sequence"/>
</dbReference>
<feature type="coiled-coil region" evidence="1">
    <location>
        <begin position="172"/>
        <end position="199"/>
    </location>
</feature>
<keyword evidence="1" id="KW-0175">Coiled coil</keyword>
<evidence type="ECO:0000313" key="3">
    <source>
        <dbReference type="EMBL" id="PYE55780.1"/>
    </source>
</evidence>